<proteinExistence type="predicted"/>
<dbReference type="RefSeq" id="WP_118888999.1">
    <property type="nucleotide sequence ID" value="NZ_JAMAWL010000002.1"/>
</dbReference>
<reference evidence="3 4" key="1">
    <citation type="journal article" date="2007" name="Int. J. Syst. Evol. Microbiol.">
        <title>Oceanobacillus profundus sp. nov., isolated from a deep-sea sediment core.</title>
        <authorList>
            <person name="Kim Y.G."/>
            <person name="Choi D.H."/>
            <person name="Hyun S."/>
            <person name="Cho B.C."/>
        </authorList>
    </citation>
    <scope>NUCLEOTIDE SEQUENCE [LARGE SCALE GENOMIC DNA]</scope>
    <source>
        <strain evidence="3 4">DSM 18246</strain>
    </source>
</reference>
<name>A0A417YKU4_9BACI</name>
<evidence type="ECO:0000256" key="1">
    <source>
        <dbReference type="SAM" id="MobiDB-lite"/>
    </source>
</evidence>
<gene>
    <name evidence="3" type="ORF">D1B32_07310</name>
</gene>
<evidence type="ECO:0000313" key="4">
    <source>
        <dbReference type="Proteomes" id="UP000285456"/>
    </source>
</evidence>
<evidence type="ECO:0000256" key="2">
    <source>
        <dbReference type="SAM" id="Phobius"/>
    </source>
</evidence>
<dbReference type="EMBL" id="QWEH01000003">
    <property type="protein sequence ID" value="RHW33842.1"/>
    <property type="molecule type" value="Genomic_DNA"/>
</dbReference>
<comment type="caution">
    <text evidence="3">The sequence shown here is derived from an EMBL/GenBank/DDBJ whole genome shotgun (WGS) entry which is preliminary data.</text>
</comment>
<dbReference type="AlphaFoldDB" id="A0A417YKU4"/>
<feature type="compositionally biased region" description="Acidic residues" evidence="1">
    <location>
        <begin position="198"/>
        <end position="218"/>
    </location>
</feature>
<keyword evidence="2" id="KW-1133">Transmembrane helix</keyword>
<feature type="compositionally biased region" description="Basic and acidic residues" evidence="1">
    <location>
        <begin position="155"/>
        <end position="190"/>
    </location>
</feature>
<keyword evidence="2" id="KW-0812">Transmembrane</keyword>
<evidence type="ECO:0000313" key="3">
    <source>
        <dbReference type="EMBL" id="RHW33842.1"/>
    </source>
</evidence>
<dbReference type="Proteomes" id="UP000285456">
    <property type="component" value="Unassembled WGS sequence"/>
</dbReference>
<protein>
    <submittedName>
        <fullName evidence="3">Uncharacterized protein</fullName>
    </submittedName>
</protein>
<sequence length="255" mass="28527">MRNKKLIVINVLTLIAFLFVVMIGINRIDATKDEYGAIQEEEAEKDELADKESFELEPKEELSFHTPAAFIIKSNAGLQSLQEIALTLKNNKLIVEADAAEESEEDLLQVEEEEVVDADHSTSNIINGTTNQAPTSNHTVETKITTDQIQKPNNGKKDKTRENHQSKKKEHDDNEIKDEPDQPKNPHEEEGQPQSPSEESDEDNKEVEIPVETDEPNPEDPVNPPVDGPKQPDSDSPKEIKEKSSEQNSNFQGGI</sequence>
<feature type="compositionally biased region" description="Polar residues" evidence="1">
    <location>
        <begin position="246"/>
        <end position="255"/>
    </location>
</feature>
<feature type="region of interest" description="Disordered" evidence="1">
    <location>
        <begin position="114"/>
        <end position="255"/>
    </location>
</feature>
<keyword evidence="4" id="KW-1185">Reference proteome</keyword>
<organism evidence="3 4">
    <name type="scientific">Oceanobacillus profundus</name>
    <dbReference type="NCBI Taxonomy" id="372463"/>
    <lineage>
        <taxon>Bacteria</taxon>
        <taxon>Bacillati</taxon>
        <taxon>Bacillota</taxon>
        <taxon>Bacilli</taxon>
        <taxon>Bacillales</taxon>
        <taxon>Bacillaceae</taxon>
        <taxon>Oceanobacillus</taxon>
    </lineage>
</organism>
<keyword evidence="2" id="KW-0472">Membrane</keyword>
<feature type="compositionally biased region" description="Basic and acidic residues" evidence="1">
    <location>
        <begin position="230"/>
        <end position="245"/>
    </location>
</feature>
<feature type="compositionally biased region" description="Polar residues" evidence="1">
    <location>
        <begin position="121"/>
        <end position="153"/>
    </location>
</feature>
<accession>A0A417YKU4</accession>
<feature type="transmembrane region" description="Helical" evidence="2">
    <location>
        <begin position="7"/>
        <end position="25"/>
    </location>
</feature>
<dbReference type="OrthoDB" id="10007986at2"/>